<keyword evidence="1" id="KW-0175">Coiled coil</keyword>
<feature type="compositionally biased region" description="Acidic residues" evidence="2">
    <location>
        <begin position="325"/>
        <end position="334"/>
    </location>
</feature>
<dbReference type="AlphaFoldDB" id="A0AAD5RX73"/>
<feature type="coiled-coil region" evidence="1">
    <location>
        <begin position="259"/>
        <end position="293"/>
    </location>
</feature>
<accession>A0AAD5RX73</accession>
<organism evidence="3 4">
    <name type="scientific">Zalerion maritima</name>
    <dbReference type="NCBI Taxonomy" id="339359"/>
    <lineage>
        <taxon>Eukaryota</taxon>
        <taxon>Fungi</taxon>
        <taxon>Dikarya</taxon>
        <taxon>Ascomycota</taxon>
        <taxon>Pezizomycotina</taxon>
        <taxon>Sordariomycetes</taxon>
        <taxon>Lulworthiomycetidae</taxon>
        <taxon>Lulworthiales</taxon>
        <taxon>Lulworthiaceae</taxon>
        <taxon>Zalerion</taxon>
    </lineage>
</organism>
<dbReference type="EMBL" id="JAKWBI020000041">
    <property type="protein sequence ID" value="KAJ2904933.1"/>
    <property type="molecule type" value="Genomic_DNA"/>
</dbReference>
<feature type="compositionally biased region" description="Basic and acidic residues" evidence="2">
    <location>
        <begin position="154"/>
        <end position="163"/>
    </location>
</feature>
<gene>
    <name evidence="3" type="ORF">MKZ38_006798</name>
</gene>
<evidence type="ECO:0000313" key="4">
    <source>
        <dbReference type="Proteomes" id="UP001201980"/>
    </source>
</evidence>
<name>A0AAD5RX73_9PEZI</name>
<evidence type="ECO:0000256" key="1">
    <source>
        <dbReference type="SAM" id="Coils"/>
    </source>
</evidence>
<reference evidence="3" key="1">
    <citation type="submission" date="2022-07" db="EMBL/GenBank/DDBJ databases">
        <title>Draft genome sequence of Zalerion maritima ATCC 34329, a (micro)plastics degrading marine fungus.</title>
        <authorList>
            <person name="Paco A."/>
            <person name="Goncalves M.F.M."/>
            <person name="Rocha-Santos T.A.P."/>
            <person name="Alves A."/>
        </authorList>
    </citation>
    <scope>NUCLEOTIDE SEQUENCE</scope>
    <source>
        <strain evidence="3">ATCC 34329</strain>
    </source>
</reference>
<sequence>MPYGNNKRQGTASPPAPSPSSSASSISPGAGCALPAAPETSPYFARPAVANRPPSRQPAGPQPRRSLPAGNPPTPVPVQQRPRVVLRTCKTCKKDKDLACFQRQRNSNDSRPTQKCDTCRAQNNKLQTEMRHLQQRDDENRVIARRLERKRARKEADSEESHTSLRGSSASASEHRVASPSPSFAAGEQQLQPHRERGFEPRHEPHFEQAGSLPHAYRPRGPTLPQRAMALGLDWAYVLNYAHIAGQTEESAVRFFEGHRNVSNRVMEEERELDMLRRDYQARQQQVQMVENAFFQRTGMDIRVADVQRGHRRGRGAGGHGHAEQDEEHEEHAR</sequence>
<proteinExistence type="predicted"/>
<feature type="region of interest" description="Disordered" evidence="2">
    <location>
        <begin position="311"/>
        <end position="334"/>
    </location>
</feature>
<protein>
    <submittedName>
        <fullName evidence="3">Uncharacterized protein</fullName>
    </submittedName>
</protein>
<feature type="compositionally biased region" description="Basic and acidic residues" evidence="2">
    <location>
        <begin position="193"/>
        <end position="207"/>
    </location>
</feature>
<feature type="compositionally biased region" description="Low complexity" evidence="2">
    <location>
        <begin position="19"/>
        <end position="28"/>
    </location>
</feature>
<feature type="region of interest" description="Disordered" evidence="2">
    <location>
        <begin position="149"/>
        <end position="221"/>
    </location>
</feature>
<evidence type="ECO:0000256" key="2">
    <source>
        <dbReference type="SAM" id="MobiDB-lite"/>
    </source>
</evidence>
<feature type="compositionally biased region" description="Polar residues" evidence="2">
    <location>
        <begin position="1"/>
        <end position="11"/>
    </location>
</feature>
<dbReference type="Proteomes" id="UP001201980">
    <property type="component" value="Unassembled WGS sequence"/>
</dbReference>
<comment type="caution">
    <text evidence="3">The sequence shown here is derived from an EMBL/GenBank/DDBJ whole genome shotgun (WGS) entry which is preliminary data.</text>
</comment>
<feature type="region of interest" description="Disordered" evidence="2">
    <location>
        <begin position="1"/>
        <end position="84"/>
    </location>
</feature>
<keyword evidence="4" id="KW-1185">Reference proteome</keyword>
<evidence type="ECO:0000313" key="3">
    <source>
        <dbReference type="EMBL" id="KAJ2904933.1"/>
    </source>
</evidence>